<feature type="region of interest" description="Disordered" evidence="1">
    <location>
        <begin position="50"/>
        <end position="90"/>
    </location>
</feature>
<evidence type="ECO:0000256" key="1">
    <source>
        <dbReference type="SAM" id="MobiDB-lite"/>
    </source>
</evidence>
<feature type="region of interest" description="Disordered" evidence="1">
    <location>
        <begin position="269"/>
        <end position="327"/>
    </location>
</feature>
<feature type="compositionally biased region" description="Polar residues" evidence="1">
    <location>
        <begin position="155"/>
        <end position="175"/>
    </location>
</feature>
<feature type="compositionally biased region" description="Basic and acidic residues" evidence="1">
    <location>
        <begin position="397"/>
        <end position="407"/>
    </location>
</feature>
<dbReference type="Proteomes" id="UP000887560">
    <property type="component" value="Unplaced"/>
</dbReference>
<feature type="compositionally biased region" description="Basic and acidic residues" evidence="1">
    <location>
        <begin position="1"/>
        <end position="19"/>
    </location>
</feature>
<feature type="region of interest" description="Disordered" evidence="1">
    <location>
        <begin position="128"/>
        <end position="179"/>
    </location>
</feature>
<evidence type="ECO:0000313" key="3">
    <source>
        <dbReference type="WBParaSite" id="scf7180000417612.g1497"/>
    </source>
</evidence>
<feature type="compositionally biased region" description="Polar residues" evidence="1">
    <location>
        <begin position="290"/>
        <end position="315"/>
    </location>
</feature>
<accession>A0A915NK36</accession>
<evidence type="ECO:0000313" key="2">
    <source>
        <dbReference type="Proteomes" id="UP000887560"/>
    </source>
</evidence>
<reference evidence="3" key="1">
    <citation type="submission" date="2022-11" db="UniProtKB">
        <authorList>
            <consortium name="WormBaseParasite"/>
        </authorList>
    </citation>
    <scope>IDENTIFICATION</scope>
</reference>
<feature type="region of interest" description="Disordered" evidence="1">
    <location>
        <begin position="232"/>
        <end position="252"/>
    </location>
</feature>
<feature type="region of interest" description="Disordered" evidence="1">
    <location>
        <begin position="1"/>
        <end position="35"/>
    </location>
</feature>
<name>A0A915NK36_9BILA</name>
<dbReference type="WBParaSite" id="scf7180000417612.g1497">
    <property type="protein sequence ID" value="scf7180000417612.g1497"/>
    <property type="gene ID" value="scf7180000417612.g1497"/>
</dbReference>
<proteinExistence type="predicted"/>
<sequence length="477" mass="53632">ERSNSLVHPDETIDGHEELNQDNIENDEIEPPRGQVDEDWITFELDQGTFDGRRELNPGTEGNIENAGTQRRDRNLRLNQTEGDVGHGGGRMNRAQLLQRIQQRLAAAHPPRRDRNANYNFVNAQLTHEQMSSMSEERRQNITSRGFNPRDPEPTIQSPPRDSVSVRFSSARPSVNTPPPNYGFYQSIQPVNDVGAPVNARSLSLDDVGFEPRRRRVNESEAINLQGRTLGIAPLLAPPPSPDDAVSEPRRRRVNETEAINLQGRTLVIEPPIAPPPSPAHDFHMDQHSDGVQTPDDTNVNSSPASTVNESTLEQIQGEEENTAAHDKQAKFLHEQISNYPSEYKNEIVEEPQEPPQPYSSDDETSRPSIEINVDGSISTSEEETIEKSPSSPKTINDNKKGHQNKDKSKRTIRKNVKITKMSKIASAKTEPVIFPNRARIHPKATPSEEDLLKQILEKNTKTRRDNEPNIIRYNSC</sequence>
<protein>
    <submittedName>
        <fullName evidence="3">Uncharacterized protein</fullName>
    </submittedName>
</protein>
<keyword evidence="2" id="KW-1185">Reference proteome</keyword>
<dbReference type="AlphaFoldDB" id="A0A915NK36"/>
<feature type="region of interest" description="Disordered" evidence="1">
    <location>
        <begin position="351"/>
        <end position="414"/>
    </location>
</feature>
<organism evidence="2 3">
    <name type="scientific">Meloidogyne floridensis</name>
    <dbReference type="NCBI Taxonomy" id="298350"/>
    <lineage>
        <taxon>Eukaryota</taxon>
        <taxon>Metazoa</taxon>
        <taxon>Ecdysozoa</taxon>
        <taxon>Nematoda</taxon>
        <taxon>Chromadorea</taxon>
        <taxon>Rhabditida</taxon>
        <taxon>Tylenchina</taxon>
        <taxon>Tylenchomorpha</taxon>
        <taxon>Tylenchoidea</taxon>
        <taxon>Meloidogynidae</taxon>
        <taxon>Meloidogyninae</taxon>
        <taxon>Meloidogyne</taxon>
    </lineage>
</organism>